<protein>
    <recommendedName>
        <fullName evidence="3">DUF2975 domain-containing protein</fullName>
    </recommendedName>
</protein>
<dbReference type="InterPro" id="IPR021354">
    <property type="entry name" value="DUF2975"/>
</dbReference>
<evidence type="ECO:0000256" key="1">
    <source>
        <dbReference type="SAM" id="Phobius"/>
    </source>
</evidence>
<proteinExistence type="predicted"/>
<sequence>MFVVLINSIMKKIHILKVIVDFIWIVSIPFIPIFIITIPLLFMYEGFGDFTATINGIKFNLETIDIPVKIFLTISMLLFLLILYCIYLFRKILSYFLRVKIFDNLVISSFKKIGDLLVIYSLLSMIVKFTFKVFHQQKVEFTIGLNVQISVLCLGLFFMILSEIFNIARIEKQENDLTI</sequence>
<keyword evidence="1" id="KW-0812">Transmembrane</keyword>
<feature type="transmembrane region" description="Helical" evidence="1">
    <location>
        <begin position="110"/>
        <end position="131"/>
    </location>
</feature>
<dbReference type="Pfam" id="PF11188">
    <property type="entry name" value="DUF2975"/>
    <property type="match status" value="1"/>
</dbReference>
<feature type="transmembrane region" description="Helical" evidence="1">
    <location>
        <begin position="70"/>
        <end position="89"/>
    </location>
</feature>
<organism evidence="2">
    <name type="scientific">hydrothermal vent metagenome</name>
    <dbReference type="NCBI Taxonomy" id="652676"/>
    <lineage>
        <taxon>unclassified sequences</taxon>
        <taxon>metagenomes</taxon>
        <taxon>ecological metagenomes</taxon>
    </lineage>
</organism>
<evidence type="ECO:0000313" key="2">
    <source>
        <dbReference type="EMBL" id="VAW25256.1"/>
    </source>
</evidence>
<evidence type="ECO:0008006" key="3">
    <source>
        <dbReference type="Google" id="ProtNLM"/>
    </source>
</evidence>
<feature type="transmembrane region" description="Helical" evidence="1">
    <location>
        <begin position="18"/>
        <end position="42"/>
    </location>
</feature>
<keyword evidence="1" id="KW-0472">Membrane</keyword>
<reference evidence="2" key="1">
    <citation type="submission" date="2018-06" db="EMBL/GenBank/DDBJ databases">
        <authorList>
            <person name="Zhirakovskaya E."/>
        </authorList>
    </citation>
    <scope>NUCLEOTIDE SEQUENCE</scope>
</reference>
<name>A0A3B0UZM4_9ZZZZ</name>
<dbReference type="AlphaFoldDB" id="A0A3B0UZM4"/>
<feature type="transmembrane region" description="Helical" evidence="1">
    <location>
        <begin position="143"/>
        <end position="165"/>
    </location>
</feature>
<dbReference type="EMBL" id="UOER01000341">
    <property type="protein sequence ID" value="VAW25256.1"/>
    <property type="molecule type" value="Genomic_DNA"/>
</dbReference>
<accession>A0A3B0UZM4</accession>
<keyword evidence="1" id="KW-1133">Transmembrane helix</keyword>
<gene>
    <name evidence="2" type="ORF">MNBD_BACTEROID04-2021</name>
</gene>